<dbReference type="Proteomes" id="UP000467841">
    <property type="component" value="Unassembled WGS sequence"/>
</dbReference>
<comment type="caution">
    <text evidence="2">The sequence shown here is derived from an EMBL/GenBank/DDBJ whole genome shotgun (WGS) entry which is preliminary data.</text>
</comment>
<feature type="region of interest" description="Disordered" evidence="1">
    <location>
        <begin position="240"/>
        <end position="269"/>
    </location>
</feature>
<reference evidence="2" key="1">
    <citation type="submission" date="2020-01" db="EMBL/GenBank/DDBJ databases">
        <authorList>
            <person name="Mishra B."/>
        </authorList>
    </citation>
    <scope>NUCLEOTIDE SEQUENCE [LARGE SCALE GENOMIC DNA]</scope>
</reference>
<evidence type="ECO:0000256" key="1">
    <source>
        <dbReference type="SAM" id="MobiDB-lite"/>
    </source>
</evidence>
<protein>
    <recommendedName>
        <fullName evidence="4">Myb/SANT-like domain-containing protein</fullName>
    </recommendedName>
</protein>
<dbReference type="PANTHER" id="PTHR47584">
    <property type="match status" value="1"/>
</dbReference>
<dbReference type="InterPro" id="IPR045026">
    <property type="entry name" value="LIMYB"/>
</dbReference>
<gene>
    <name evidence="2" type="ORF">MERR_LOCUS26074</name>
</gene>
<feature type="compositionally biased region" description="Basic and acidic residues" evidence="1">
    <location>
        <begin position="35"/>
        <end position="54"/>
    </location>
</feature>
<dbReference type="PANTHER" id="PTHR47584:SF10">
    <property type="entry name" value="MYB_SANT-LIKE DOMAIN-CONTAINING PROTEIN"/>
    <property type="match status" value="1"/>
</dbReference>
<feature type="region of interest" description="Disordered" evidence="1">
    <location>
        <begin position="1"/>
        <end position="54"/>
    </location>
</feature>
<keyword evidence="3" id="KW-1185">Reference proteome</keyword>
<proteinExistence type="predicted"/>
<dbReference type="AlphaFoldDB" id="A0A6D2JNM9"/>
<accession>A0A6D2JNM9</accession>
<name>A0A6D2JNM9_9BRAS</name>
<evidence type="ECO:0000313" key="3">
    <source>
        <dbReference type="Proteomes" id="UP000467841"/>
    </source>
</evidence>
<feature type="compositionally biased region" description="Low complexity" evidence="1">
    <location>
        <begin position="1"/>
        <end position="16"/>
    </location>
</feature>
<evidence type="ECO:0000313" key="2">
    <source>
        <dbReference type="EMBL" id="CAA7038839.1"/>
    </source>
</evidence>
<dbReference type="EMBL" id="CACVBM020001199">
    <property type="protein sequence ID" value="CAA7038839.1"/>
    <property type="molecule type" value="Genomic_DNA"/>
</dbReference>
<dbReference type="OrthoDB" id="1111575at2759"/>
<evidence type="ECO:0008006" key="4">
    <source>
        <dbReference type="Google" id="ProtNLM"/>
    </source>
</evidence>
<organism evidence="2 3">
    <name type="scientific">Microthlaspi erraticum</name>
    <dbReference type="NCBI Taxonomy" id="1685480"/>
    <lineage>
        <taxon>Eukaryota</taxon>
        <taxon>Viridiplantae</taxon>
        <taxon>Streptophyta</taxon>
        <taxon>Embryophyta</taxon>
        <taxon>Tracheophyta</taxon>
        <taxon>Spermatophyta</taxon>
        <taxon>Magnoliopsida</taxon>
        <taxon>eudicotyledons</taxon>
        <taxon>Gunneridae</taxon>
        <taxon>Pentapetalae</taxon>
        <taxon>rosids</taxon>
        <taxon>malvids</taxon>
        <taxon>Brassicales</taxon>
        <taxon>Brassicaceae</taxon>
        <taxon>Coluteocarpeae</taxon>
        <taxon>Microthlaspi</taxon>
    </lineage>
</organism>
<sequence>MASRSGSASKSGNSRGRLNRKSISVDETEANPEGNEGRFNRKDKSTAETPTNREGKYNYWIPRKTEILLKLVNAELEAKDYAIRLPDNPGKRRIEEKYYEMTGDKIVFYPEMSNRLDYMRRLRYHYNLLLERTGIHVNPMGQIEMSQSWWDDRIAEAGKNGKFVKVLQSKPLPFKELLDQIYGEHDLDQDVRFSPFMLGEHIQQTQVEEASDDEIAVGETADDNGIQVAFEPMNLRVSDDEVPTREQVQCSPPHANRSSMCVRSAPTKRTNRRRVNFETQIQSGFQRMEESRTSLLDVFRSRHHQKATFGDALAVLETLEIEPMGKFWWAANGLLMNDEDIRDGFMKLRSEENKIRYLERLIGVDRFGDPCQIINLRETSNIPTSSIAVSHSHMAGFNTSASTSFGPGLGMFETTSSATSFTSLLGVLPPSSIGLSSGYGSHLA</sequence>
<feature type="compositionally biased region" description="Polar residues" evidence="1">
    <location>
        <begin position="246"/>
        <end position="261"/>
    </location>
</feature>